<dbReference type="VEuPathDB" id="FungiDB:VP01_2847g3"/>
<dbReference type="Proteomes" id="UP000037035">
    <property type="component" value="Unassembled WGS sequence"/>
</dbReference>
<dbReference type="AlphaFoldDB" id="A0A0L6V2U8"/>
<keyword evidence="2" id="KW-1185">Reference proteome</keyword>
<evidence type="ECO:0000313" key="2">
    <source>
        <dbReference type="Proteomes" id="UP000037035"/>
    </source>
</evidence>
<gene>
    <name evidence="1" type="ORF">VP01_2847g3</name>
</gene>
<sequence length="139" mass="15868">MLHLLMMRYSLLQGLHSQHEHLTAFFDSMDHKKQDAKNSMTKLYAMQLRDANKTIETLCDKVTRLRNINQSKVTTLQEKVTESKIENQALKSKVYLLQMRLEIYLARMKFASQVAPFGALGTSLATHPTGLGKMDPSLN</sequence>
<protein>
    <submittedName>
        <fullName evidence="1">Uncharacterized protein</fullName>
    </submittedName>
</protein>
<reference evidence="1 2" key="1">
    <citation type="submission" date="2015-08" db="EMBL/GenBank/DDBJ databases">
        <title>Next Generation Sequencing and Analysis of the Genome of Puccinia sorghi L Schw, the Causal Agent of Maize Common Rust.</title>
        <authorList>
            <person name="Rochi L."/>
            <person name="Burguener G."/>
            <person name="Darino M."/>
            <person name="Turjanski A."/>
            <person name="Kreff E."/>
            <person name="Dieguez M.J."/>
            <person name="Sacco F."/>
        </authorList>
    </citation>
    <scope>NUCLEOTIDE SEQUENCE [LARGE SCALE GENOMIC DNA]</scope>
    <source>
        <strain evidence="1 2">RO10H11247</strain>
    </source>
</reference>
<comment type="caution">
    <text evidence="1">The sequence shown here is derived from an EMBL/GenBank/DDBJ whole genome shotgun (WGS) entry which is preliminary data.</text>
</comment>
<accession>A0A0L6V2U8</accession>
<name>A0A0L6V2U8_9BASI</name>
<organism evidence="1 2">
    <name type="scientific">Puccinia sorghi</name>
    <dbReference type="NCBI Taxonomy" id="27349"/>
    <lineage>
        <taxon>Eukaryota</taxon>
        <taxon>Fungi</taxon>
        <taxon>Dikarya</taxon>
        <taxon>Basidiomycota</taxon>
        <taxon>Pucciniomycotina</taxon>
        <taxon>Pucciniomycetes</taxon>
        <taxon>Pucciniales</taxon>
        <taxon>Pucciniaceae</taxon>
        <taxon>Puccinia</taxon>
    </lineage>
</organism>
<evidence type="ECO:0000313" key="1">
    <source>
        <dbReference type="EMBL" id="KNZ54812.1"/>
    </source>
</evidence>
<proteinExistence type="predicted"/>
<dbReference type="EMBL" id="LAVV01007776">
    <property type="protein sequence ID" value="KNZ54812.1"/>
    <property type="molecule type" value="Genomic_DNA"/>
</dbReference>